<feature type="region of interest" description="Disordered" evidence="1">
    <location>
        <begin position="1"/>
        <end position="241"/>
    </location>
</feature>
<comment type="caution">
    <text evidence="3">The sequence shown here is derived from an EMBL/GenBank/DDBJ whole genome shotgun (WGS) entry which is preliminary data.</text>
</comment>
<evidence type="ECO:0000313" key="3">
    <source>
        <dbReference type="EMBL" id="KAE9289619.1"/>
    </source>
</evidence>
<dbReference type="PANTHER" id="PTHR31569:SF4">
    <property type="entry name" value="SWIM-TYPE DOMAIN-CONTAINING PROTEIN"/>
    <property type="match status" value="1"/>
</dbReference>
<feature type="compositionally biased region" description="Polar residues" evidence="1">
    <location>
        <begin position="75"/>
        <end position="86"/>
    </location>
</feature>
<feature type="compositionally biased region" description="Polar residues" evidence="1">
    <location>
        <begin position="183"/>
        <end position="192"/>
    </location>
</feature>
<name>A0A6G0QIY5_9STRA</name>
<reference evidence="3 4" key="1">
    <citation type="submission" date="2018-09" db="EMBL/GenBank/DDBJ databases">
        <title>Genomic investigation of the strawberry pathogen Phytophthora fragariae indicates pathogenicity is determined by transcriptional variation in three key races.</title>
        <authorList>
            <person name="Adams T.M."/>
            <person name="Armitage A.D."/>
            <person name="Sobczyk M.K."/>
            <person name="Bates H.J."/>
            <person name="Dunwell J.M."/>
            <person name="Nellist C.F."/>
            <person name="Harrison R.J."/>
        </authorList>
    </citation>
    <scope>NUCLEOTIDE SEQUENCE [LARGE SCALE GENOMIC DNA]</scope>
    <source>
        <strain evidence="3 4">NOV-77</strain>
    </source>
</reference>
<evidence type="ECO:0000313" key="4">
    <source>
        <dbReference type="Proteomes" id="UP000486351"/>
    </source>
</evidence>
<sequence length="1045" mass="116143">MVSNDDTAADGARDVHPEAPVEMVTVHATPSQGSSARAPPATDPPPFTPQEEAEVERVRLRVKKRQQREDAVPQSRRSPSRCQTSEDQPRNDEAGPGDSQARVDQVERWESRLAHHLAADNEDNSGGEAALAEVLAQLEEEDNDMSPDNSDDSDYNDERGTPEDDDDGDSCDGSARASDIESAASSVPTPKQYQKPKEHQTSKTPQGPKKSHTPKVHQIPKANRNSDKCEDEDSESQGGAVEDVPVVGGYLEGCPMYWSSWKSFYEAFDEFQEATYQRFPSRTSTSIKSRNKQISAAKKVVKKKQSKSKTRKVRANRQSTGGTLLPESWEKYSRTFVCTHGIPYEGRGEGLRQHDDVRFVACTARINARVCSRPSGVGFHIVVKAKGTHSHSLTERQWYNYAENRRILDPELRRDVSVMSKAGAKPRGILAYLRSKTGKRTILRDVHNMIQDAKKCFKGGRSDAERAVSVLDEFCEMNNGNVAEFVIDKETNVVQVITFQSARQKRLFAAFPEVVLVDSTHNSNANRYKLFSFAVHDVFGKGQFVQHALVRTKEKPNLALAVAAFKKHNPEWSKIRVVMSDKALHEKELSNYAFDMVAHQYKLAVGSQACYDMETTPEGKARVTNPATGNSHVVDARLAACDLTGGLNRINCPPRRAPRALSSDAKYSQGKQITEKIVDVLSIQPSTTHKLAMQWLTGFYDALHTGKLEEFTGQNLCATSGFNALSQVSSVGSVTVSQLSFADTGVRRVPEDKPMCDVTAWTDLEEKAPVPVVGPTPSQHGDAVGRSPADPITLASPPKRKGLTRRAEKHEASTGELQVANKLRLRISEGRKSCAVKLSYMAILKGPYSRRTTMPFIERLSLPSVEVAGKLDVRSFNIGQPVPVTKAIPQLEKIEEAIAAIDNKSNKALLARWEDYGFATYGQLKLMARVIKERNKFKLVEDTMKWIDSLAFRVASITPPFKDMEDVTKVDHKQAEDDLNLGRWYVGRHEQNGCEFLDFRENLWLHSGSIIGGLLALQSENLDVAIVNPRFHDFDDADQKMRTAK</sequence>
<dbReference type="PANTHER" id="PTHR31569">
    <property type="entry name" value="SWIM-TYPE DOMAIN-CONTAINING PROTEIN"/>
    <property type="match status" value="1"/>
</dbReference>
<feature type="region of interest" description="Disordered" evidence="1">
    <location>
        <begin position="287"/>
        <end position="319"/>
    </location>
</feature>
<accession>A0A6G0QIY5</accession>
<gene>
    <name evidence="3" type="ORF">PF008_g25838</name>
</gene>
<dbReference type="EMBL" id="QXFY01003013">
    <property type="protein sequence ID" value="KAE9289619.1"/>
    <property type="molecule type" value="Genomic_DNA"/>
</dbReference>
<feature type="compositionally biased region" description="Basic residues" evidence="1">
    <location>
        <begin position="299"/>
        <end position="315"/>
    </location>
</feature>
<protein>
    <recommendedName>
        <fullName evidence="2">ZSWIM1/3 RNaseH-like domain-containing protein</fullName>
    </recommendedName>
</protein>
<dbReference type="AlphaFoldDB" id="A0A6G0QIY5"/>
<dbReference type="Proteomes" id="UP000486351">
    <property type="component" value="Unassembled WGS sequence"/>
</dbReference>
<feature type="compositionally biased region" description="Basic and acidic residues" evidence="1">
    <location>
        <begin position="104"/>
        <end position="119"/>
    </location>
</feature>
<dbReference type="InterPro" id="IPR048324">
    <property type="entry name" value="ZSWIM1-3_RNaseH-like"/>
</dbReference>
<feature type="domain" description="ZSWIM1/3 RNaseH-like" evidence="2">
    <location>
        <begin position="472"/>
        <end position="594"/>
    </location>
</feature>
<evidence type="ECO:0000256" key="1">
    <source>
        <dbReference type="SAM" id="MobiDB-lite"/>
    </source>
</evidence>
<feature type="compositionally biased region" description="Low complexity" evidence="1">
    <location>
        <begin position="128"/>
        <end position="137"/>
    </location>
</feature>
<proteinExistence type="predicted"/>
<feature type="region of interest" description="Disordered" evidence="1">
    <location>
        <begin position="769"/>
        <end position="815"/>
    </location>
</feature>
<feature type="compositionally biased region" description="Acidic residues" evidence="1">
    <location>
        <begin position="138"/>
        <end position="155"/>
    </location>
</feature>
<dbReference type="Pfam" id="PF21056">
    <property type="entry name" value="ZSWIM1-3_RNaseH-like"/>
    <property type="match status" value="1"/>
</dbReference>
<evidence type="ECO:0000259" key="2">
    <source>
        <dbReference type="Pfam" id="PF21056"/>
    </source>
</evidence>
<organism evidence="3 4">
    <name type="scientific">Phytophthora fragariae</name>
    <dbReference type="NCBI Taxonomy" id="53985"/>
    <lineage>
        <taxon>Eukaryota</taxon>
        <taxon>Sar</taxon>
        <taxon>Stramenopiles</taxon>
        <taxon>Oomycota</taxon>
        <taxon>Peronosporomycetes</taxon>
        <taxon>Peronosporales</taxon>
        <taxon>Peronosporaceae</taxon>
        <taxon>Phytophthora</taxon>
    </lineage>
</organism>
<dbReference type="InterPro" id="IPR052579">
    <property type="entry name" value="Zinc_finger_SWIM"/>
</dbReference>